<dbReference type="InterPro" id="IPR050396">
    <property type="entry name" value="Glycosyltr_51/Transpeptidase"/>
</dbReference>
<feature type="compositionally biased region" description="Basic and acidic residues" evidence="23">
    <location>
        <begin position="1"/>
        <end position="20"/>
    </location>
</feature>
<evidence type="ECO:0000256" key="24">
    <source>
        <dbReference type="SAM" id="Phobius"/>
    </source>
</evidence>
<keyword evidence="17" id="KW-0046">Antibiotic resistance</keyword>
<name>A0ABS2FSD1_9FIRM</name>
<dbReference type="SUPFAM" id="SSF56601">
    <property type="entry name" value="beta-lactamase/transpeptidase-like"/>
    <property type="match status" value="1"/>
</dbReference>
<dbReference type="Pfam" id="PF00905">
    <property type="entry name" value="Transpeptidase"/>
    <property type="match status" value="1"/>
</dbReference>
<dbReference type="Proteomes" id="UP000719500">
    <property type="component" value="Unassembled WGS sequence"/>
</dbReference>
<feature type="domain" description="Glycosyl transferase family 51" evidence="26">
    <location>
        <begin position="98"/>
        <end position="278"/>
    </location>
</feature>
<evidence type="ECO:0000256" key="22">
    <source>
        <dbReference type="ARBA" id="ARBA00049902"/>
    </source>
</evidence>
<evidence type="ECO:0000256" key="18">
    <source>
        <dbReference type="ARBA" id="ARBA00023268"/>
    </source>
</evidence>
<keyword evidence="12" id="KW-0133">Cell shape</keyword>
<evidence type="ECO:0000256" key="19">
    <source>
        <dbReference type="ARBA" id="ARBA00023316"/>
    </source>
</evidence>
<proteinExistence type="predicted"/>
<dbReference type="Gene3D" id="3.40.710.10">
    <property type="entry name" value="DD-peptidase/beta-lactamase superfamily"/>
    <property type="match status" value="1"/>
</dbReference>
<evidence type="ECO:0000256" key="11">
    <source>
        <dbReference type="ARBA" id="ARBA00022801"/>
    </source>
</evidence>
<evidence type="ECO:0000256" key="20">
    <source>
        <dbReference type="ARBA" id="ARBA00034000"/>
    </source>
</evidence>
<keyword evidence="28" id="KW-1185">Reference proteome</keyword>
<keyword evidence="14" id="KW-0573">Peptidoglycan synthesis</keyword>
<comment type="catalytic activity">
    <reaction evidence="22">
        <text>[GlcNAc-(1-&gt;4)-Mur2Ac(oyl-L-Ala-gamma-D-Glu-L-Lys-D-Ala-D-Ala)](n)-di-trans,octa-cis-undecaprenyl diphosphate + beta-D-GlcNAc-(1-&gt;4)-Mur2Ac(oyl-L-Ala-gamma-D-Glu-L-Lys-D-Ala-D-Ala)-di-trans,octa-cis-undecaprenyl diphosphate = [GlcNAc-(1-&gt;4)-Mur2Ac(oyl-L-Ala-gamma-D-Glu-L-Lys-D-Ala-D-Ala)](n+1)-di-trans,octa-cis-undecaprenyl diphosphate + di-trans,octa-cis-undecaprenyl diphosphate + H(+)</text>
        <dbReference type="Rhea" id="RHEA:23708"/>
        <dbReference type="Rhea" id="RHEA-COMP:9602"/>
        <dbReference type="Rhea" id="RHEA-COMP:9603"/>
        <dbReference type="ChEBI" id="CHEBI:15378"/>
        <dbReference type="ChEBI" id="CHEBI:58405"/>
        <dbReference type="ChEBI" id="CHEBI:60033"/>
        <dbReference type="ChEBI" id="CHEBI:78435"/>
        <dbReference type="EC" id="2.4.99.28"/>
    </reaction>
</comment>
<reference evidence="27 28" key="1">
    <citation type="journal article" date="2021" name="Sci. Rep.">
        <title>The distribution of antibiotic resistance genes in chicken gut microbiota commensals.</title>
        <authorList>
            <person name="Juricova H."/>
            <person name="Matiasovicova J."/>
            <person name="Kubasova T."/>
            <person name="Cejkova D."/>
            <person name="Rychlik I."/>
        </authorList>
    </citation>
    <scope>NUCLEOTIDE SEQUENCE [LARGE SCALE GENOMIC DNA]</scope>
    <source>
        <strain evidence="27 28">An411</strain>
    </source>
</reference>
<evidence type="ECO:0000259" key="25">
    <source>
        <dbReference type="Pfam" id="PF00905"/>
    </source>
</evidence>
<dbReference type="RefSeq" id="WP_204801982.1">
    <property type="nucleotide sequence ID" value="NZ_JACSNX010000001.1"/>
</dbReference>
<feature type="domain" description="Penicillin-binding protein transpeptidase" evidence="25">
    <location>
        <begin position="403"/>
        <end position="659"/>
    </location>
</feature>
<sequence>MEHNRRTGGHEMVPRREPQQRKSTKRTGHKVAFILGTVLLVGICTTAMLAGIFMMYVRTTLAPTLDINADDYTMNLSSIIYYQDKDSGEWVEYQTVYGDENRIWVDFDEMPDALWQAAVAIEDHRFFEHNGVDWTRTASATLNFFTGSRATFGGSTLTQQVLKNMTGDDGNTINRKVREIFRALEFEKNYTKWEILEMYLNTIYLGQGCYGVQTAAEFYFGKDVSELDVAECACLIAITNNPSMYGPMSTITITREDGTTTTPREANKMRQELILDRMAGGNAEVGVTGLDYLTPEEAEAAKAEELHFTDGTTSATDIVTEATGGTNINSWFVDQVLDDVSADLAELYGITTEEARIRIYNSGYNIYTTLDPEIQEIAESVYEDRGSLNNLTSANGQLIHSGITIIEPSTGNIVAMVGDMGAKEGNRLWNYATDIQQPGSSIKPLTAYAPALDAGVVSPATTFDNYPVQLLNGSPWPKNSPNTYTGWTSVSNGVKASINTIAVQTLEKVGVTEAFRFATENLNLPLAAEDMNVSPLGLGGLTYGLSTVDMAAAYAAFANNGVYNEPKTYVKVLANDNTTVILEKETEQHVAMKETTAYLMTNMLYRAVNEYGGTGGGARFSGMHIAGKTGTTNDNYDRYFTGYTPYYCAAVWVGYAKNERISYSVNPAASLWRQVMEKVHADLPDKSFSKPSSGLTTVTVCADSGLPCTEACHADPRGDRAVRYTVASGTEPQGECTLHKMVDICTEGNCLAGEFCPAESIVQQGYLDYVREDYGESITASDDAYLISTLEEAVAPTETSPGGCPVHTSATTTDPDDPNAGLDPSDPNWQPPDPNDPGTSTDPGTSGEDPSGGGEEPTEPDPTDPTGGFGDAGEDWWSGFWDSSTGT</sequence>
<evidence type="ECO:0000256" key="1">
    <source>
        <dbReference type="ARBA" id="ARBA00002624"/>
    </source>
</evidence>
<keyword evidence="15 24" id="KW-1133">Transmembrane helix</keyword>
<dbReference type="InterPro" id="IPR001460">
    <property type="entry name" value="PCN-bd_Tpept"/>
</dbReference>
<evidence type="ECO:0000256" key="4">
    <source>
        <dbReference type="ARBA" id="ARBA00018638"/>
    </source>
</evidence>
<gene>
    <name evidence="27" type="ORF">H9X91_02065</name>
</gene>
<evidence type="ECO:0000256" key="16">
    <source>
        <dbReference type="ARBA" id="ARBA00023136"/>
    </source>
</evidence>
<evidence type="ECO:0000313" key="27">
    <source>
        <dbReference type="EMBL" id="MBM6850223.1"/>
    </source>
</evidence>
<dbReference type="InterPro" id="IPR012338">
    <property type="entry name" value="Beta-lactam/transpept-like"/>
</dbReference>
<keyword evidence="11" id="KW-0378">Hydrolase</keyword>
<evidence type="ECO:0000256" key="3">
    <source>
        <dbReference type="ARBA" id="ARBA00012448"/>
    </source>
</evidence>
<evidence type="ECO:0000256" key="17">
    <source>
        <dbReference type="ARBA" id="ARBA00023251"/>
    </source>
</evidence>
<dbReference type="PANTHER" id="PTHR32282">
    <property type="entry name" value="BINDING PROTEIN TRANSPEPTIDASE, PUTATIVE-RELATED"/>
    <property type="match status" value="1"/>
</dbReference>
<evidence type="ECO:0000256" key="6">
    <source>
        <dbReference type="ARBA" id="ARBA00022645"/>
    </source>
</evidence>
<dbReference type="Pfam" id="PF00912">
    <property type="entry name" value="Transgly"/>
    <property type="match status" value="1"/>
</dbReference>
<keyword evidence="19" id="KW-0961">Cell wall biogenesis/degradation</keyword>
<keyword evidence="16 24" id="KW-0472">Membrane</keyword>
<evidence type="ECO:0000256" key="15">
    <source>
        <dbReference type="ARBA" id="ARBA00022989"/>
    </source>
</evidence>
<evidence type="ECO:0000259" key="26">
    <source>
        <dbReference type="Pfam" id="PF00912"/>
    </source>
</evidence>
<comment type="subcellular location">
    <subcellularLocation>
        <location evidence="2">Cell membrane</location>
        <topology evidence="2">Single-pass type II membrane protein</topology>
    </subcellularLocation>
</comment>
<evidence type="ECO:0000256" key="21">
    <source>
        <dbReference type="ARBA" id="ARBA00044770"/>
    </source>
</evidence>
<keyword evidence="8" id="KW-0328">Glycosyltransferase</keyword>
<evidence type="ECO:0000256" key="9">
    <source>
        <dbReference type="ARBA" id="ARBA00022679"/>
    </source>
</evidence>
<organism evidence="27 28">
    <name type="scientific">Oscillibacter valericigenes</name>
    <dbReference type="NCBI Taxonomy" id="351091"/>
    <lineage>
        <taxon>Bacteria</taxon>
        <taxon>Bacillati</taxon>
        <taxon>Bacillota</taxon>
        <taxon>Clostridia</taxon>
        <taxon>Eubacteriales</taxon>
        <taxon>Oscillospiraceae</taxon>
        <taxon>Oscillibacter</taxon>
    </lineage>
</organism>
<protein>
    <recommendedName>
        <fullName evidence="4">Penicillin-binding protein 1A</fullName>
        <ecNumber evidence="21">2.4.99.28</ecNumber>
        <ecNumber evidence="3">3.4.16.4</ecNumber>
    </recommendedName>
</protein>
<dbReference type="InterPro" id="IPR023346">
    <property type="entry name" value="Lysozyme-like_dom_sf"/>
</dbReference>
<evidence type="ECO:0000256" key="7">
    <source>
        <dbReference type="ARBA" id="ARBA00022670"/>
    </source>
</evidence>
<keyword evidence="5" id="KW-1003">Cell membrane</keyword>
<feature type="transmembrane region" description="Helical" evidence="24">
    <location>
        <begin position="31"/>
        <end position="57"/>
    </location>
</feature>
<evidence type="ECO:0000256" key="8">
    <source>
        <dbReference type="ARBA" id="ARBA00022676"/>
    </source>
</evidence>
<keyword evidence="18" id="KW-0511">Multifunctional enzyme</keyword>
<evidence type="ECO:0000256" key="2">
    <source>
        <dbReference type="ARBA" id="ARBA00004401"/>
    </source>
</evidence>
<evidence type="ECO:0000313" key="28">
    <source>
        <dbReference type="Proteomes" id="UP000719500"/>
    </source>
</evidence>
<keyword evidence="9" id="KW-0808">Transferase</keyword>
<dbReference type="InterPro" id="IPR036950">
    <property type="entry name" value="PBP_transglycosylase"/>
</dbReference>
<evidence type="ECO:0000256" key="12">
    <source>
        <dbReference type="ARBA" id="ARBA00022960"/>
    </source>
</evidence>
<keyword evidence="10 24" id="KW-0812">Transmembrane</keyword>
<comment type="function">
    <text evidence="1">Cell wall formation. Synthesis of cross-linked peptidoglycan from the lipid intermediates. The enzyme has a penicillin-insensitive transglycosylase N-terminal domain (formation of linear glycan strands) and a penicillin-sensitive transpeptidase C-terminal domain (cross-linking of the peptide subunits).</text>
</comment>
<dbReference type="EC" id="3.4.16.4" evidence="3"/>
<evidence type="ECO:0000256" key="5">
    <source>
        <dbReference type="ARBA" id="ARBA00022475"/>
    </source>
</evidence>
<dbReference type="SUPFAM" id="SSF53955">
    <property type="entry name" value="Lysozyme-like"/>
    <property type="match status" value="1"/>
</dbReference>
<dbReference type="EMBL" id="JACSNX010000001">
    <property type="protein sequence ID" value="MBM6850223.1"/>
    <property type="molecule type" value="Genomic_DNA"/>
</dbReference>
<dbReference type="InterPro" id="IPR001264">
    <property type="entry name" value="Glyco_trans_51"/>
</dbReference>
<comment type="caution">
    <text evidence="27">The sequence shown here is derived from an EMBL/GenBank/DDBJ whole genome shotgun (WGS) entry which is preliminary data.</text>
</comment>
<evidence type="ECO:0000256" key="10">
    <source>
        <dbReference type="ARBA" id="ARBA00022692"/>
    </source>
</evidence>
<evidence type="ECO:0000256" key="14">
    <source>
        <dbReference type="ARBA" id="ARBA00022984"/>
    </source>
</evidence>
<dbReference type="EC" id="2.4.99.28" evidence="21"/>
<dbReference type="PANTHER" id="PTHR32282:SF11">
    <property type="entry name" value="PENICILLIN-BINDING PROTEIN 1B"/>
    <property type="match status" value="1"/>
</dbReference>
<feature type="region of interest" description="Disordered" evidence="23">
    <location>
        <begin position="794"/>
        <end position="887"/>
    </location>
</feature>
<keyword evidence="13" id="KW-0735">Signal-anchor</keyword>
<accession>A0ABS2FSD1</accession>
<feature type="region of interest" description="Disordered" evidence="23">
    <location>
        <begin position="1"/>
        <end position="25"/>
    </location>
</feature>
<keyword evidence="6" id="KW-0121">Carboxypeptidase</keyword>
<evidence type="ECO:0000256" key="13">
    <source>
        <dbReference type="ARBA" id="ARBA00022968"/>
    </source>
</evidence>
<dbReference type="Gene3D" id="1.10.3810.10">
    <property type="entry name" value="Biosynthetic peptidoglycan transglycosylase-like"/>
    <property type="match status" value="1"/>
</dbReference>
<keyword evidence="7" id="KW-0645">Protease</keyword>
<comment type="catalytic activity">
    <reaction evidence="20">
        <text>Preferential cleavage: (Ac)2-L-Lys-D-Ala-|-D-Ala. Also transpeptidation of peptidyl-alanyl moieties that are N-acyl substituents of D-alanine.</text>
        <dbReference type="EC" id="3.4.16.4"/>
    </reaction>
</comment>
<evidence type="ECO:0000256" key="23">
    <source>
        <dbReference type="SAM" id="MobiDB-lite"/>
    </source>
</evidence>